<evidence type="ECO:0000259" key="1">
    <source>
        <dbReference type="Pfam" id="PF03184"/>
    </source>
</evidence>
<feature type="non-terminal residue" evidence="3">
    <location>
        <position position="1"/>
    </location>
</feature>
<gene>
    <name evidence="3" type="ORF">AFUS01_LOCUS2619</name>
</gene>
<dbReference type="AlphaFoldDB" id="A0A8J2NND7"/>
<comment type="caution">
    <text evidence="3">The sequence shown here is derived from an EMBL/GenBank/DDBJ whole genome shotgun (WGS) entry which is preliminary data.</text>
</comment>
<accession>A0A8J2NND7</accession>
<dbReference type="PANTHER" id="PTHR19303:SF74">
    <property type="entry name" value="POGO TRANSPOSABLE ELEMENT WITH KRAB DOMAIN"/>
    <property type="match status" value="1"/>
</dbReference>
<dbReference type="GO" id="GO:0005634">
    <property type="term" value="C:nucleus"/>
    <property type="evidence" value="ECO:0007669"/>
    <property type="project" value="TreeGrafter"/>
</dbReference>
<dbReference type="Pfam" id="PF18701">
    <property type="entry name" value="DUF5641"/>
    <property type="match status" value="1"/>
</dbReference>
<reference evidence="3" key="1">
    <citation type="submission" date="2021-06" db="EMBL/GenBank/DDBJ databases">
        <authorList>
            <person name="Hodson N. C."/>
            <person name="Mongue J. A."/>
            <person name="Jaron S. K."/>
        </authorList>
    </citation>
    <scope>NUCLEOTIDE SEQUENCE</scope>
</reference>
<dbReference type="Pfam" id="PF03184">
    <property type="entry name" value="DDE_1"/>
    <property type="match status" value="1"/>
</dbReference>
<evidence type="ECO:0000313" key="3">
    <source>
        <dbReference type="EMBL" id="CAG7678555.1"/>
    </source>
</evidence>
<dbReference type="InterPro" id="IPR004875">
    <property type="entry name" value="DDE_SF_endonuclease_dom"/>
</dbReference>
<dbReference type="InterPro" id="IPR040676">
    <property type="entry name" value="DUF5641"/>
</dbReference>
<proteinExistence type="predicted"/>
<protein>
    <recommendedName>
        <fullName evidence="5">DDE-1 domain-containing protein</fullName>
    </recommendedName>
</protein>
<evidence type="ECO:0008006" key="5">
    <source>
        <dbReference type="Google" id="ProtNLM"/>
    </source>
</evidence>
<feature type="domain" description="DDE-1" evidence="1">
    <location>
        <begin position="181"/>
        <end position="297"/>
    </location>
</feature>
<organism evidence="3 4">
    <name type="scientific">Allacma fusca</name>
    <dbReference type="NCBI Taxonomy" id="39272"/>
    <lineage>
        <taxon>Eukaryota</taxon>
        <taxon>Metazoa</taxon>
        <taxon>Ecdysozoa</taxon>
        <taxon>Arthropoda</taxon>
        <taxon>Hexapoda</taxon>
        <taxon>Collembola</taxon>
        <taxon>Symphypleona</taxon>
        <taxon>Sminthuridae</taxon>
        <taxon>Allacma</taxon>
    </lineage>
</organism>
<evidence type="ECO:0000259" key="2">
    <source>
        <dbReference type="Pfam" id="PF18701"/>
    </source>
</evidence>
<evidence type="ECO:0000313" key="4">
    <source>
        <dbReference type="Proteomes" id="UP000708208"/>
    </source>
</evidence>
<dbReference type="Proteomes" id="UP000708208">
    <property type="component" value="Unassembled WGS sequence"/>
</dbReference>
<name>A0A8J2NND7_9HEXA</name>
<dbReference type="PANTHER" id="PTHR19303">
    <property type="entry name" value="TRANSPOSON"/>
    <property type="match status" value="1"/>
</dbReference>
<dbReference type="OrthoDB" id="6750460at2759"/>
<dbReference type="EMBL" id="CAJVCH010015117">
    <property type="protein sequence ID" value="CAG7678555.1"/>
    <property type="molecule type" value="Genomic_DNA"/>
</dbReference>
<feature type="domain" description="DUF5641" evidence="2">
    <location>
        <begin position="352"/>
        <end position="382"/>
    </location>
</feature>
<dbReference type="GO" id="GO:0003677">
    <property type="term" value="F:DNA binding"/>
    <property type="evidence" value="ECO:0007669"/>
    <property type="project" value="TreeGrafter"/>
</dbReference>
<sequence>SIKLNKGVFGADCNNGVQAVNWGQPAHQGIRCMFNTPHSPHFGSIWEAAVKSAKYNLRRVTDGTTLTRSQYHVLLAQIELVLNSRPLCPLSSDHSDLHSGSPSHRKTHHFLSGARSAAFAGRSAISLLTERGEKCHHWILCPIEEKQSTTTEIEIGPYQCIARLARKDFPWAVYTALFVFPQSAKFDRIRSFPAGSIFEKSKRGWSTSQTFLVWLKHFRTHAAAERGTKVLLLLDNHSSHVCYDAVMYAAKNNIEMLTIPPHCTHKLQPLDISFFGPLKSKYGAALTEWLAANQGRIALNEDLTEIIKTPFEMSCTAAIAINGFRKTGLWLNTADGPDRFVFSEAEFSPGALHSGADDLVRVVTVRTKAGEFKRSIVKLSVLPVDI</sequence>
<dbReference type="InterPro" id="IPR050863">
    <property type="entry name" value="CenT-Element_Derived"/>
</dbReference>
<keyword evidence="4" id="KW-1185">Reference proteome</keyword>